<protein>
    <submittedName>
        <fullName evidence="1">Putative zinc-or iron-chelating domain-containing protein</fullName>
    </submittedName>
</protein>
<proteinExistence type="predicted"/>
<dbReference type="PANTHER" id="PTHR35866:SF2">
    <property type="entry name" value="YKGJ FAMILY CYSTEINE CLUSTER PROTEIN"/>
    <property type="match status" value="1"/>
</dbReference>
<dbReference type="OrthoDB" id="277831at2"/>
<sequence>MPGADKVLVTPKRFGNKWGYDLAVTDSRASVQDYLNALNRVIEEFPLSRGRKKVRACAGCDLCCAERAPLTWIDVLRLQEYLGFTDLSLQEVLDKVGYIVVDGPVVDIMLRRDSDERCIFFNRQNRLCTIYPARPLVCQTFICCPGTRRAAGVRETVVNCGEDELVRRWLMQAREKGEKPGIHEGHRPSPRLVDWPPNGFSGKKHYRQVLLKEICPPETWRQVYSPAN</sequence>
<dbReference type="Proteomes" id="UP000199584">
    <property type="component" value="Unassembled WGS sequence"/>
</dbReference>
<gene>
    <name evidence="1" type="ORF">SAMN05660706_11967</name>
</gene>
<dbReference type="InterPro" id="IPR005358">
    <property type="entry name" value="Puta_zinc/iron-chelating_dom"/>
</dbReference>
<dbReference type="PANTHER" id="PTHR35866">
    <property type="entry name" value="PUTATIVE-RELATED"/>
    <property type="match status" value="1"/>
</dbReference>
<reference evidence="2" key="1">
    <citation type="submission" date="2016-10" db="EMBL/GenBank/DDBJ databases">
        <authorList>
            <person name="Varghese N."/>
            <person name="Submissions S."/>
        </authorList>
    </citation>
    <scope>NUCLEOTIDE SEQUENCE [LARGE SCALE GENOMIC DNA]</scope>
    <source>
        <strain evidence="2">DSM 3669</strain>
    </source>
</reference>
<dbReference type="STRING" id="39060.SAMN05660706_11967"/>
<name>A0A1I6DWJ6_9FIRM</name>
<keyword evidence="2" id="KW-1185">Reference proteome</keyword>
<dbReference type="EMBL" id="FOYM01000019">
    <property type="protein sequence ID" value="SFR09815.1"/>
    <property type="molecule type" value="Genomic_DNA"/>
</dbReference>
<dbReference type="AlphaFoldDB" id="A0A1I6DWJ6"/>
<dbReference type="RefSeq" id="WP_092484551.1">
    <property type="nucleotide sequence ID" value="NZ_FOYM01000019.1"/>
</dbReference>
<dbReference type="Pfam" id="PF03692">
    <property type="entry name" value="CxxCxxCC"/>
    <property type="match status" value="1"/>
</dbReference>
<evidence type="ECO:0000313" key="2">
    <source>
        <dbReference type="Proteomes" id="UP000199584"/>
    </source>
</evidence>
<accession>A0A1I6DWJ6</accession>
<organism evidence="1 2">
    <name type="scientific">Desulfoscipio geothermicus DSM 3669</name>
    <dbReference type="NCBI Taxonomy" id="1121426"/>
    <lineage>
        <taxon>Bacteria</taxon>
        <taxon>Bacillati</taxon>
        <taxon>Bacillota</taxon>
        <taxon>Clostridia</taxon>
        <taxon>Eubacteriales</taxon>
        <taxon>Desulfallaceae</taxon>
        <taxon>Desulfoscipio</taxon>
    </lineage>
</organism>
<evidence type="ECO:0000313" key="1">
    <source>
        <dbReference type="EMBL" id="SFR09815.1"/>
    </source>
</evidence>